<organism evidence="3 4">
    <name type="scientific">Cardiosporidium cionae</name>
    <dbReference type="NCBI Taxonomy" id="476202"/>
    <lineage>
        <taxon>Eukaryota</taxon>
        <taxon>Sar</taxon>
        <taxon>Alveolata</taxon>
        <taxon>Apicomplexa</taxon>
        <taxon>Aconoidasida</taxon>
        <taxon>Nephromycida</taxon>
        <taxon>Cardiosporidium</taxon>
    </lineage>
</organism>
<dbReference type="EMBL" id="JADAQX010000212">
    <property type="protein sequence ID" value="KAF8821217.1"/>
    <property type="molecule type" value="Genomic_DNA"/>
</dbReference>
<sequence>ENIEFGTVLMVGSKDWTIIGKPTVPYALVRATIEQQTLAGEQISFKYKKHRRNSRFLRIRHWVTMIRINEIVVDTAIKAELPEVKPLRLLDLWANRWLNAEEKEGIQYKEDGESVIVADIYDGSEHQPGSYHRRGLSNCYRWYPDPYATHWQM</sequence>
<reference evidence="3 4" key="1">
    <citation type="journal article" date="2020" name="bioRxiv">
        <title>Metabolic contributions of an alphaproteobacterial endosymbiont in the apicomplexan Cardiosporidium cionae.</title>
        <authorList>
            <person name="Hunter E.S."/>
            <person name="Paight C.J."/>
            <person name="Lane C.E."/>
        </authorList>
    </citation>
    <scope>NUCLEOTIDE SEQUENCE [LARGE SCALE GENOMIC DNA]</scope>
    <source>
        <strain evidence="3">ESH_2018</strain>
    </source>
</reference>
<proteinExistence type="inferred from homology"/>
<evidence type="ECO:0000313" key="3">
    <source>
        <dbReference type="EMBL" id="KAF8821217.1"/>
    </source>
</evidence>
<dbReference type="PANTHER" id="PTHR21349:SF0">
    <property type="entry name" value="LARGE RIBOSOMAL SUBUNIT PROTEIN BL21M"/>
    <property type="match status" value="1"/>
</dbReference>
<dbReference type="SUPFAM" id="SSF141091">
    <property type="entry name" value="L21p-like"/>
    <property type="match status" value="1"/>
</dbReference>
<dbReference type="InterPro" id="IPR036164">
    <property type="entry name" value="bL21-like_sf"/>
</dbReference>
<keyword evidence="3" id="KW-0687">Ribonucleoprotein</keyword>
<name>A0ABQ7JB40_9APIC</name>
<dbReference type="PANTHER" id="PTHR21349">
    <property type="entry name" value="50S RIBOSOMAL PROTEIN L21"/>
    <property type="match status" value="1"/>
</dbReference>
<keyword evidence="3" id="KW-0689">Ribosomal protein</keyword>
<evidence type="ECO:0000313" key="4">
    <source>
        <dbReference type="Proteomes" id="UP000823046"/>
    </source>
</evidence>
<keyword evidence="4" id="KW-1185">Reference proteome</keyword>
<dbReference type="Proteomes" id="UP000823046">
    <property type="component" value="Unassembled WGS sequence"/>
</dbReference>
<dbReference type="Pfam" id="PF00829">
    <property type="entry name" value="Ribosomal_L21p"/>
    <property type="match status" value="1"/>
</dbReference>
<comment type="similarity">
    <text evidence="1">Belongs to the bacterial ribosomal protein bL21 family.</text>
</comment>
<dbReference type="InterPro" id="IPR028909">
    <property type="entry name" value="bL21-like"/>
</dbReference>
<feature type="non-terminal residue" evidence="3">
    <location>
        <position position="1"/>
    </location>
</feature>
<protein>
    <recommendedName>
        <fullName evidence="2">Large ribosomal subunit protein bL21m</fullName>
    </recommendedName>
</protein>
<dbReference type="GO" id="GO:0005840">
    <property type="term" value="C:ribosome"/>
    <property type="evidence" value="ECO:0007669"/>
    <property type="project" value="UniProtKB-KW"/>
</dbReference>
<comment type="caution">
    <text evidence="3">The sequence shown here is derived from an EMBL/GenBank/DDBJ whole genome shotgun (WGS) entry which is preliminary data.</text>
</comment>
<evidence type="ECO:0000256" key="1">
    <source>
        <dbReference type="ARBA" id="ARBA00008563"/>
    </source>
</evidence>
<accession>A0ABQ7JB40</accession>
<evidence type="ECO:0000256" key="2">
    <source>
        <dbReference type="ARBA" id="ARBA00044129"/>
    </source>
</evidence>
<gene>
    <name evidence="3" type="ORF">IE077_002301</name>
</gene>